<proteinExistence type="predicted"/>
<name>A0A381YGF0_9ZZZZ</name>
<dbReference type="Pfam" id="PF08421">
    <property type="entry name" value="Methyltransf_13"/>
    <property type="match status" value="1"/>
</dbReference>
<dbReference type="Gene3D" id="3.40.50.150">
    <property type="entry name" value="Vaccinia Virus protein VP39"/>
    <property type="match status" value="1"/>
</dbReference>
<protein>
    <recommendedName>
        <fullName evidence="1">Methyltransferase putative zinc binding domain-containing protein</fullName>
    </recommendedName>
</protein>
<dbReference type="InterPro" id="IPR038576">
    <property type="entry name" value="Methyltransf_Zn-bd_dom_put_sf"/>
</dbReference>
<dbReference type="Gene3D" id="6.20.50.110">
    <property type="entry name" value="Methyltransferase, zinc-binding domain"/>
    <property type="match status" value="1"/>
</dbReference>
<dbReference type="Pfam" id="PF13489">
    <property type="entry name" value="Methyltransf_23"/>
    <property type="match status" value="1"/>
</dbReference>
<sequence>MKHDFVDLGYSPPSNSYRSKEEIDTPEIFFPLKVKVCEKCWLVQTQDFVQADLMFEEQYAYFSSTSKSWLQHAENYTEDIVNRLKLNKDSFVIEIASNDGYLLKNFIDRGIPCLGVEPTLGTAKVAQNLGIEVITEFFTNDLANQLTKNNRHADLIIGNNVYAHLPDINDFTKGMKSILSSEGVITLEFPHLLNLIKFKQFDTIYHEHFSYLSLTAVSKIFDEYGLKVFD</sequence>
<dbReference type="PANTHER" id="PTHR43861:SF5">
    <property type="entry name" value="BLL5978 PROTEIN"/>
    <property type="match status" value="1"/>
</dbReference>
<dbReference type="EMBL" id="UINC01018090">
    <property type="protein sequence ID" value="SVA75641.1"/>
    <property type="molecule type" value="Genomic_DNA"/>
</dbReference>
<reference evidence="2" key="1">
    <citation type="submission" date="2018-05" db="EMBL/GenBank/DDBJ databases">
        <authorList>
            <person name="Lanie J.A."/>
            <person name="Ng W.-L."/>
            <person name="Kazmierczak K.M."/>
            <person name="Andrzejewski T.M."/>
            <person name="Davidsen T.M."/>
            <person name="Wayne K.J."/>
            <person name="Tettelin H."/>
            <person name="Glass J.I."/>
            <person name="Rusch D."/>
            <person name="Podicherti R."/>
            <person name="Tsui H.-C.T."/>
            <person name="Winkler M.E."/>
        </authorList>
    </citation>
    <scope>NUCLEOTIDE SEQUENCE</scope>
</reference>
<gene>
    <name evidence="2" type="ORF">METZ01_LOCUS128495</name>
</gene>
<dbReference type="AlphaFoldDB" id="A0A381YGF0"/>
<dbReference type="InterPro" id="IPR029063">
    <property type="entry name" value="SAM-dependent_MTases_sf"/>
</dbReference>
<dbReference type="InterPro" id="IPR013630">
    <property type="entry name" value="Methyltransf_Zn-bd_dom_put"/>
</dbReference>
<dbReference type="PANTHER" id="PTHR43861">
    <property type="entry name" value="TRANS-ACONITATE 2-METHYLTRANSFERASE-RELATED"/>
    <property type="match status" value="1"/>
</dbReference>
<evidence type="ECO:0000313" key="2">
    <source>
        <dbReference type="EMBL" id="SVA75641.1"/>
    </source>
</evidence>
<evidence type="ECO:0000259" key="1">
    <source>
        <dbReference type="Pfam" id="PF08421"/>
    </source>
</evidence>
<dbReference type="SUPFAM" id="SSF53335">
    <property type="entry name" value="S-adenosyl-L-methionine-dependent methyltransferases"/>
    <property type="match status" value="1"/>
</dbReference>
<feature type="domain" description="Methyltransferase putative zinc binding" evidence="1">
    <location>
        <begin position="2"/>
        <end position="55"/>
    </location>
</feature>
<organism evidence="2">
    <name type="scientific">marine metagenome</name>
    <dbReference type="NCBI Taxonomy" id="408172"/>
    <lineage>
        <taxon>unclassified sequences</taxon>
        <taxon>metagenomes</taxon>
        <taxon>ecological metagenomes</taxon>
    </lineage>
</organism>
<accession>A0A381YGF0</accession>
<feature type="non-terminal residue" evidence="2">
    <location>
        <position position="230"/>
    </location>
</feature>